<accession>A0A8J5J0E7</accession>
<proteinExistence type="predicted"/>
<organism evidence="1 2">
    <name type="scientific">Phytophthora aleatoria</name>
    <dbReference type="NCBI Taxonomy" id="2496075"/>
    <lineage>
        <taxon>Eukaryota</taxon>
        <taxon>Sar</taxon>
        <taxon>Stramenopiles</taxon>
        <taxon>Oomycota</taxon>
        <taxon>Peronosporomycetes</taxon>
        <taxon>Peronosporales</taxon>
        <taxon>Peronosporaceae</taxon>
        <taxon>Phytophthora</taxon>
    </lineage>
</organism>
<gene>
    <name evidence="1" type="ORF">JG688_00014568</name>
</gene>
<protein>
    <recommendedName>
        <fullName evidence="3">Ankyrin repeat protein</fullName>
    </recommendedName>
</protein>
<evidence type="ECO:0008006" key="3">
    <source>
        <dbReference type="Google" id="ProtNLM"/>
    </source>
</evidence>
<reference evidence="1" key="1">
    <citation type="submission" date="2021-01" db="EMBL/GenBank/DDBJ databases">
        <title>Phytophthora aleatoria, a newly-described species from Pinus radiata is distinct from Phytophthora cactorum isolates based on comparative genomics.</title>
        <authorList>
            <person name="Mcdougal R."/>
            <person name="Panda P."/>
            <person name="Williams N."/>
            <person name="Studholme D.J."/>
        </authorList>
    </citation>
    <scope>NUCLEOTIDE SEQUENCE</scope>
    <source>
        <strain evidence="1">NZFS 4037</strain>
    </source>
</reference>
<name>A0A8J5J0E7_9STRA</name>
<keyword evidence="2" id="KW-1185">Reference proteome</keyword>
<dbReference type="AlphaFoldDB" id="A0A8J5J0E7"/>
<evidence type="ECO:0000313" key="2">
    <source>
        <dbReference type="Proteomes" id="UP000709295"/>
    </source>
</evidence>
<comment type="caution">
    <text evidence="1">The sequence shown here is derived from an EMBL/GenBank/DDBJ whole genome shotgun (WGS) entry which is preliminary data.</text>
</comment>
<dbReference type="Proteomes" id="UP000709295">
    <property type="component" value="Unassembled WGS sequence"/>
</dbReference>
<dbReference type="EMBL" id="JAENGY010001406">
    <property type="protein sequence ID" value="KAG6949576.1"/>
    <property type="molecule type" value="Genomic_DNA"/>
</dbReference>
<sequence length="136" mass="15072">MISSFLGPPPNMTLQKACSTRCVRLLDWMWVSSCTSTADSVLHWTLANYLRSDPHYYHYQFSKSLEMAAGRGDLEVVKWLFAHFSGCKAPASVVGAAVKKGHLVVVQFCGLTASKRGLPDIKVARRGKLLTITDRL</sequence>
<evidence type="ECO:0000313" key="1">
    <source>
        <dbReference type="EMBL" id="KAG6949576.1"/>
    </source>
</evidence>